<dbReference type="EMBL" id="PPSL01000002">
    <property type="protein sequence ID" value="PQJ11819.1"/>
    <property type="molecule type" value="Genomic_DNA"/>
</dbReference>
<comment type="caution">
    <text evidence="1">The sequence shown here is derived from an EMBL/GenBank/DDBJ whole genome shotgun (WGS) entry which is preliminary data.</text>
</comment>
<name>A0A2S7SY29_9BACT</name>
<dbReference type="RefSeq" id="WP_105038699.1">
    <property type="nucleotide sequence ID" value="NZ_PPSL01000002.1"/>
</dbReference>
<dbReference type="Proteomes" id="UP000239872">
    <property type="component" value="Unassembled WGS sequence"/>
</dbReference>
<sequence length="127" mass="14507">MTKINISHVSNMHNQWLRNLNFYKTEITIQKGILTEIAGKNTTNEIAKDVEHFENQFRIQSDNIDAIAHDIHLNIGAISRAAQSSSAGYIDGQLLTDHTALGNRAEDEEKVMIELIHSFRKFAEKWM</sequence>
<dbReference type="OrthoDB" id="680366at2"/>
<proteinExistence type="predicted"/>
<evidence type="ECO:0000313" key="2">
    <source>
        <dbReference type="Proteomes" id="UP000239872"/>
    </source>
</evidence>
<dbReference type="AlphaFoldDB" id="A0A2S7SY29"/>
<evidence type="ECO:0000313" key="1">
    <source>
        <dbReference type="EMBL" id="PQJ11819.1"/>
    </source>
</evidence>
<accession>A0A2S7SY29</accession>
<protein>
    <submittedName>
        <fullName evidence="1">Uncharacterized protein</fullName>
    </submittedName>
</protein>
<organism evidence="1 2">
    <name type="scientific">Flavipsychrobacter stenotrophus</name>
    <dbReference type="NCBI Taxonomy" id="2077091"/>
    <lineage>
        <taxon>Bacteria</taxon>
        <taxon>Pseudomonadati</taxon>
        <taxon>Bacteroidota</taxon>
        <taxon>Chitinophagia</taxon>
        <taxon>Chitinophagales</taxon>
        <taxon>Chitinophagaceae</taxon>
        <taxon>Flavipsychrobacter</taxon>
    </lineage>
</organism>
<keyword evidence="2" id="KW-1185">Reference proteome</keyword>
<gene>
    <name evidence="1" type="ORF">CJD36_008470</name>
</gene>
<reference evidence="1 2" key="1">
    <citation type="submission" date="2018-01" db="EMBL/GenBank/DDBJ databases">
        <title>A novel member of the phylum Bacteroidetes isolated from glacier ice.</title>
        <authorList>
            <person name="Liu Q."/>
            <person name="Xin Y.-H."/>
        </authorList>
    </citation>
    <scope>NUCLEOTIDE SEQUENCE [LARGE SCALE GENOMIC DNA]</scope>
    <source>
        <strain evidence="1 2">RB1R16</strain>
    </source>
</reference>